<dbReference type="PANTHER" id="PTHR38886">
    <property type="entry name" value="SESA DOMAIN-CONTAINING PROTEIN"/>
    <property type="match status" value="1"/>
</dbReference>
<dbReference type="EMBL" id="ML977320">
    <property type="protein sequence ID" value="KAF2116622.1"/>
    <property type="molecule type" value="Genomic_DNA"/>
</dbReference>
<dbReference type="OrthoDB" id="3045089at2759"/>
<dbReference type="AlphaFoldDB" id="A0A6A5ZAX7"/>
<evidence type="ECO:0000313" key="2">
    <source>
        <dbReference type="Proteomes" id="UP000799770"/>
    </source>
</evidence>
<dbReference type="PANTHER" id="PTHR38886:SF1">
    <property type="entry name" value="NACHT-NTPASE AND P-LOOP NTPASES N-TERMINAL DOMAIN-CONTAINING PROTEIN"/>
    <property type="match status" value="1"/>
</dbReference>
<sequence>MVAPAFGFSAGDFIAAVKLIGQVAKALQETDGATEDFRMLQQELSQLQAVLEHIQSLPLESGGSMTHYNTVRGMALTIQHLLRALLDKMEAYRPALAPGSLAAKWRKAKGQVQWTLGMQNEVVKMRGIVTMEIVSLTTLILLPLGPGVRNVQKLCLEQAVHASAMEKNSKT</sequence>
<proteinExistence type="predicted"/>
<evidence type="ECO:0000313" key="1">
    <source>
        <dbReference type="EMBL" id="KAF2116622.1"/>
    </source>
</evidence>
<accession>A0A6A5ZAX7</accession>
<reference evidence="1" key="1">
    <citation type="journal article" date="2020" name="Stud. Mycol.">
        <title>101 Dothideomycetes genomes: a test case for predicting lifestyles and emergence of pathogens.</title>
        <authorList>
            <person name="Haridas S."/>
            <person name="Albert R."/>
            <person name="Binder M."/>
            <person name="Bloem J."/>
            <person name="Labutti K."/>
            <person name="Salamov A."/>
            <person name="Andreopoulos B."/>
            <person name="Baker S."/>
            <person name="Barry K."/>
            <person name="Bills G."/>
            <person name="Bluhm B."/>
            <person name="Cannon C."/>
            <person name="Castanera R."/>
            <person name="Culley D."/>
            <person name="Daum C."/>
            <person name="Ezra D."/>
            <person name="Gonzalez J."/>
            <person name="Henrissat B."/>
            <person name="Kuo A."/>
            <person name="Liang C."/>
            <person name="Lipzen A."/>
            <person name="Lutzoni F."/>
            <person name="Magnuson J."/>
            <person name="Mondo S."/>
            <person name="Nolan M."/>
            <person name="Ohm R."/>
            <person name="Pangilinan J."/>
            <person name="Park H.-J."/>
            <person name="Ramirez L."/>
            <person name="Alfaro M."/>
            <person name="Sun H."/>
            <person name="Tritt A."/>
            <person name="Yoshinaga Y."/>
            <person name="Zwiers L.-H."/>
            <person name="Turgeon B."/>
            <person name="Goodwin S."/>
            <person name="Spatafora J."/>
            <person name="Crous P."/>
            <person name="Grigoriev I."/>
        </authorList>
    </citation>
    <scope>NUCLEOTIDE SEQUENCE</scope>
    <source>
        <strain evidence="1">CBS 627.86</strain>
    </source>
</reference>
<name>A0A6A5ZAX7_9PLEO</name>
<protein>
    <recommendedName>
        <fullName evidence="3">Fungal N-terminal domain-containing protein</fullName>
    </recommendedName>
</protein>
<organism evidence="1 2">
    <name type="scientific">Lophiotrema nucula</name>
    <dbReference type="NCBI Taxonomy" id="690887"/>
    <lineage>
        <taxon>Eukaryota</taxon>
        <taxon>Fungi</taxon>
        <taxon>Dikarya</taxon>
        <taxon>Ascomycota</taxon>
        <taxon>Pezizomycotina</taxon>
        <taxon>Dothideomycetes</taxon>
        <taxon>Pleosporomycetidae</taxon>
        <taxon>Pleosporales</taxon>
        <taxon>Lophiotremataceae</taxon>
        <taxon>Lophiotrema</taxon>
    </lineage>
</organism>
<keyword evidence="2" id="KW-1185">Reference proteome</keyword>
<gene>
    <name evidence="1" type="ORF">BDV96DRAFT_31469</name>
</gene>
<dbReference type="Proteomes" id="UP000799770">
    <property type="component" value="Unassembled WGS sequence"/>
</dbReference>
<evidence type="ECO:0008006" key="3">
    <source>
        <dbReference type="Google" id="ProtNLM"/>
    </source>
</evidence>